<dbReference type="AlphaFoldDB" id="A0A0G4FI67"/>
<proteinExistence type="predicted"/>
<dbReference type="InParanoid" id="A0A0G4FI67"/>
<feature type="compositionally biased region" description="Basic and acidic residues" evidence="1">
    <location>
        <begin position="211"/>
        <end position="227"/>
    </location>
</feature>
<evidence type="ECO:0000313" key="3">
    <source>
        <dbReference type="Proteomes" id="UP000041254"/>
    </source>
</evidence>
<keyword evidence="3" id="KW-1185">Reference proteome</keyword>
<evidence type="ECO:0000313" key="2">
    <source>
        <dbReference type="EMBL" id="CEM13153.1"/>
    </source>
</evidence>
<dbReference type="EMBL" id="CDMY01000444">
    <property type="protein sequence ID" value="CEM13153.1"/>
    <property type="molecule type" value="Genomic_DNA"/>
</dbReference>
<dbReference type="VEuPathDB" id="CryptoDB:Vbra_1376"/>
<name>A0A0G4FI67_VITBC</name>
<dbReference type="Proteomes" id="UP000041254">
    <property type="component" value="Unassembled WGS sequence"/>
</dbReference>
<feature type="compositionally biased region" description="Pro residues" evidence="1">
    <location>
        <begin position="44"/>
        <end position="55"/>
    </location>
</feature>
<feature type="compositionally biased region" description="Pro residues" evidence="1">
    <location>
        <begin position="179"/>
        <end position="189"/>
    </location>
</feature>
<feature type="region of interest" description="Disordered" evidence="1">
    <location>
        <begin position="44"/>
        <end position="75"/>
    </location>
</feature>
<feature type="compositionally biased region" description="Basic and acidic residues" evidence="1">
    <location>
        <begin position="114"/>
        <end position="124"/>
    </location>
</feature>
<reference evidence="2 3" key="1">
    <citation type="submission" date="2014-11" db="EMBL/GenBank/DDBJ databases">
        <authorList>
            <person name="Zhu J."/>
            <person name="Qi W."/>
            <person name="Song R."/>
        </authorList>
    </citation>
    <scope>NUCLEOTIDE SEQUENCE [LARGE SCALE GENOMIC DNA]</scope>
</reference>
<feature type="compositionally biased region" description="Polar residues" evidence="1">
    <location>
        <begin position="127"/>
        <end position="137"/>
    </location>
</feature>
<protein>
    <submittedName>
        <fullName evidence="2">Uncharacterized protein</fullName>
    </submittedName>
</protein>
<evidence type="ECO:0000256" key="1">
    <source>
        <dbReference type="SAM" id="MobiDB-lite"/>
    </source>
</evidence>
<organism evidence="2 3">
    <name type="scientific">Vitrella brassicaformis (strain CCMP3155)</name>
    <dbReference type="NCBI Taxonomy" id="1169540"/>
    <lineage>
        <taxon>Eukaryota</taxon>
        <taxon>Sar</taxon>
        <taxon>Alveolata</taxon>
        <taxon>Colpodellida</taxon>
        <taxon>Vitrellaceae</taxon>
        <taxon>Vitrella</taxon>
    </lineage>
</organism>
<feature type="compositionally biased region" description="Acidic residues" evidence="1">
    <location>
        <begin position="66"/>
        <end position="75"/>
    </location>
</feature>
<feature type="compositionally biased region" description="Acidic residues" evidence="1">
    <location>
        <begin position="103"/>
        <end position="113"/>
    </location>
</feature>
<accession>A0A0G4FI67</accession>
<feature type="region of interest" description="Disordered" evidence="1">
    <location>
        <begin position="100"/>
        <end position="249"/>
    </location>
</feature>
<gene>
    <name evidence="2" type="ORF">Vbra_1376</name>
</gene>
<feature type="region of interest" description="Disordered" evidence="1">
    <location>
        <begin position="1"/>
        <end position="23"/>
    </location>
</feature>
<sequence length="735" mass="80248">MSSERPSQPALPPPNGGDRSADYSAMLADFQAILAQPVVVPPPVAAPVAAPPLTRPEPTAAAAADEHDEQVAEEDLPAMSMTFRPSATAAAAAAVGRVIVRDEGEEGLDEDIDTDIRPSEDEPTRPTPLSQMPTSTYQDDKRIVARPVEPNQPQRQTHKLHDLRRPTATFGEPQAGQQPPQPAPTPSPAPARTIERSFTLSPTSPDIPAPLEDKKPPAVKPRQEKRQKAIGKRPPQPQPPALSDARSEPIAHTVGRTSFVTNGELAMRAGALVRQREPEGGYTWEGQARSLWVEAFSPEEARQEKKRQDLREFPVTLPRSVYVDSSVRVHGLVSWSAAAPLSESKGGTTLTLAGTPFLEISTCILPPKGVSPDASVAHRPNGAFGYRTRADWAITLDLLDHPCLVSPSPPERLRRVRGPVERGGEVELWLEPGKGEKDTGGRLLLRLSVRILLGGRIVVREEVLVRLEGGGGEELGFVPMGDGPGKLVEWVSCSLESPADRLPAALLRPMQAFPLERLLSDGWLVSEPRVTKKYIEPASPSDAETSSSFYAPLPHALDYFLRAMILHYLAINGPPPPSNWAGGEEQQRRLFLNEAQTAFLTCLEKLRSSREVTMAVPCVWYHLGLVYIDQGDSSRAQQAYDRALCSLLEVRGLTTGGIAITVHLNRAYMRTAHYLKDGQKDDLRQALREWGEFTRAVRQRSREGGGEVMGVLRGSGGVLDRDEWVAYMHALAVSK</sequence>